<keyword evidence="5" id="KW-1185">Reference proteome</keyword>
<dbReference type="InterPro" id="IPR005804">
    <property type="entry name" value="FA_desaturase_dom"/>
</dbReference>
<dbReference type="PANTHER" id="PTHR36459">
    <property type="entry name" value="ORF"/>
    <property type="match status" value="1"/>
</dbReference>
<dbReference type="Pfam" id="PF00487">
    <property type="entry name" value="FA_desaturase"/>
    <property type="match status" value="1"/>
</dbReference>
<gene>
    <name evidence="3" type="ORF">HK103_000313</name>
    <name evidence="4" type="ORF">HK103_005276</name>
</gene>
<evidence type="ECO:0000313" key="3">
    <source>
        <dbReference type="EMBL" id="KAJ3253789.1"/>
    </source>
</evidence>
<dbReference type="AlphaFoldDB" id="A0AAD5UF53"/>
<evidence type="ECO:0000313" key="5">
    <source>
        <dbReference type="Proteomes" id="UP001210925"/>
    </source>
</evidence>
<keyword evidence="1" id="KW-0812">Transmembrane</keyword>
<dbReference type="EMBL" id="JADGKB010000049">
    <property type="protein sequence ID" value="KAJ3256533.1"/>
    <property type="molecule type" value="Genomic_DNA"/>
</dbReference>
<reference evidence="4" key="1">
    <citation type="submission" date="2020-05" db="EMBL/GenBank/DDBJ databases">
        <title>Phylogenomic resolution of chytrid fungi.</title>
        <authorList>
            <person name="Stajich J.E."/>
            <person name="Amses K."/>
            <person name="Simmons R."/>
            <person name="Seto K."/>
            <person name="Myers J."/>
            <person name="Bonds A."/>
            <person name="Quandt C.A."/>
            <person name="Barry K."/>
            <person name="Liu P."/>
            <person name="Grigoriev I."/>
            <person name="Longcore J.E."/>
            <person name="James T.Y."/>
        </authorList>
    </citation>
    <scope>NUCLEOTIDE SEQUENCE</scope>
    <source>
        <strain evidence="4">PLAUS21</strain>
    </source>
</reference>
<dbReference type="EMBL" id="JADGKB010000100">
    <property type="protein sequence ID" value="KAJ3253789.1"/>
    <property type="molecule type" value="Genomic_DNA"/>
</dbReference>
<dbReference type="Proteomes" id="UP001210925">
    <property type="component" value="Unassembled WGS sequence"/>
</dbReference>
<keyword evidence="1" id="KW-0472">Membrane</keyword>
<dbReference type="PANTHER" id="PTHR36459:SF1">
    <property type="entry name" value="FATTY ACID DESATURASE DOMAIN-CONTAINING PROTEIN-RELATED"/>
    <property type="match status" value="1"/>
</dbReference>
<feature type="transmembrane region" description="Helical" evidence="1">
    <location>
        <begin position="212"/>
        <end position="234"/>
    </location>
</feature>
<comment type="caution">
    <text evidence="4">The sequence shown here is derived from an EMBL/GenBank/DDBJ whole genome shotgun (WGS) entry which is preliminary data.</text>
</comment>
<evidence type="ECO:0000313" key="4">
    <source>
        <dbReference type="EMBL" id="KAJ3256533.1"/>
    </source>
</evidence>
<feature type="transmembrane region" description="Helical" evidence="1">
    <location>
        <begin position="186"/>
        <end position="205"/>
    </location>
</feature>
<sequence length="389" mass="46555">MTVREPLRDSTILGYAKRKLDNTLDPKYNLPVDTEFNRAFSWFANKDVPSVLQPLLQQYVKWTQTFLVDPRDTIFISHIIFSFAVVVPSTFLLLYRFNWVHAILHTVMMVVTIPPFILMLHCVSHKKTSKNGVADFLIHYILCPFYGQTWSTFYYHHVKHHHIEDNGPEDLSSTIWYDRDNWMHFAIYYFRFYFLIGMELPVYFYKKGKLNWGINVFVGEYLTIMFISSFFFVFDPRSVIFAWFVPLNFSRIGMMTGNWTQHAFLAQDDATNDHKTALTVVESVYNATAFNDGYHTSHHLNSIRHWQDHPEHFFQNIEKYKSEKVVIFRDCDYWLIWCHLMVKDYKWLANHYVDLTGKMTMDDKITFLRNRARRLTREEIAKCYPNYYS</sequence>
<protein>
    <recommendedName>
        <fullName evidence="2">Fatty acid desaturase domain-containing protein</fullName>
    </recommendedName>
</protein>
<organism evidence="4 5">
    <name type="scientific">Boothiomyces macroporosus</name>
    <dbReference type="NCBI Taxonomy" id="261099"/>
    <lineage>
        <taxon>Eukaryota</taxon>
        <taxon>Fungi</taxon>
        <taxon>Fungi incertae sedis</taxon>
        <taxon>Chytridiomycota</taxon>
        <taxon>Chytridiomycota incertae sedis</taxon>
        <taxon>Chytridiomycetes</taxon>
        <taxon>Rhizophydiales</taxon>
        <taxon>Terramycetaceae</taxon>
        <taxon>Boothiomyces</taxon>
    </lineage>
</organism>
<evidence type="ECO:0000259" key="2">
    <source>
        <dbReference type="Pfam" id="PF00487"/>
    </source>
</evidence>
<feature type="transmembrane region" description="Helical" evidence="1">
    <location>
        <begin position="74"/>
        <end position="97"/>
    </location>
</feature>
<proteinExistence type="predicted"/>
<accession>A0AAD5UF53</accession>
<evidence type="ECO:0000256" key="1">
    <source>
        <dbReference type="SAM" id="Phobius"/>
    </source>
</evidence>
<name>A0AAD5UF53_9FUNG</name>
<dbReference type="GO" id="GO:0006629">
    <property type="term" value="P:lipid metabolic process"/>
    <property type="evidence" value="ECO:0007669"/>
    <property type="project" value="InterPro"/>
</dbReference>
<feature type="transmembrane region" description="Helical" evidence="1">
    <location>
        <begin position="103"/>
        <end position="124"/>
    </location>
</feature>
<feature type="transmembrane region" description="Helical" evidence="1">
    <location>
        <begin position="136"/>
        <end position="155"/>
    </location>
</feature>
<keyword evidence="1" id="KW-1133">Transmembrane helix</keyword>
<feature type="domain" description="Fatty acid desaturase" evidence="2">
    <location>
        <begin position="99"/>
        <end position="313"/>
    </location>
</feature>